<evidence type="ECO:0000256" key="2">
    <source>
        <dbReference type="ARBA" id="ARBA00023163"/>
    </source>
</evidence>
<feature type="domain" description="YEATS" evidence="6">
    <location>
        <begin position="12"/>
        <end position="153"/>
    </location>
</feature>
<dbReference type="InterPro" id="IPR005033">
    <property type="entry name" value="YEATS"/>
</dbReference>
<dbReference type="InterPro" id="IPR055129">
    <property type="entry name" value="YEATS_dom"/>
</dbReference>
<dbReference type="Proteomes" id="UP001142055">
    <property type="component" value="Chromosome 1"/>
</dbReference>
<feature type="coiled-coil region" evidence="5">
    <location>
        <begin position="183"/>
        <end position="217"/>
    </location>
</feature>
<protein>
    <recommendedName>
        <fullName evidence="6">YEATS domain-containing protein</fullName>
    </recommendedName>
</protein>
<dbReference type="GO" id="GO:0006355">
    <property type="term" value="P:regulation of DNA-templated transcription"/>
    <property type="evidence" value="ECO:0007669"/>
    <property type="project" value="InterPro"/>
</dbReference>
<evidence type="ECO:0000256" key="4">
    <source>
        <dbReference type="PROSITE-ProRule" id="PRU00376"/>
    </source>
</evidence>
<dbReference type="PANTHER" id="PTHR47573">
    <property type="entry name" value="PROTEIN AF-9 HOMOLOG"/>
    <property type="match status" value="1"/>
</dbReference>
<evidence type="ECO:0000313" key="8">
    <source>
        <dbReference type="Proteomes" id="UP001142055"/>
    </source>
</evidence>
<keyword evidence="5" id="KW-0175">Coiled coil</keyword>
<dbReference type="PROSITE" id="PS51037">
    <property type="entry name" value="YEATS"/>
    <property type="match status" value="1"/>
</dbReference>
<dbReference type="Gene3D" id="2.60.40.1970">
    <property type="entry name" value="YEATS domain"/>
    <property type="match status" value="1"/>
</dbReference>
<keyword evidence="8" id="KW-1185">Reference proteome</keyword>
<organism evidence="7 8">
    <name type="scientific">Blomia tropicalis</name>
    <name type="common">Mite</name>
    <dbReference type="NCBI Taxonomy" id="40697"/>
    <lineage>
        <taxon>Eukaryota</taxon>
        <taxon>Metazoa</taxon>
        <taxon>Ecdysozoa</taxon>
        <taxon>Arthropoda</taxon>
        <taxon>Chelicerata</taxon>
        <taxon>Arachnida</taxon>
        <taxon>Acari</taxon>
        <taxon>Acariformes</taxon>
        <taxon>Sarcoptiformes</taxon>
        <taxon>Astigmata</taxon>
        <taxon>Glycyphagoidea</taxon>
        <taxon>Echimyopodidae</taxon>
        <taxon>Blomia</taxon>
    </lineage>
</organism>
<evidence type="ECO:0000256" key="5">
    <source>
        <dbReference type="SAM" id="Coils"/>
    </source>
</evidence>
<accession>A0A9Q0MH40</accession>
<proteinExistence type="predicted"/>
<evidence type="ECO:0000256" key="3">
    <source>
        <dbReference type="ARBA" id="ARBA00023242"/>
    </source>
</evidence>
<evidence type="ECO:0000313" key="7">
    <source>
        <dbReference type="EMBL" id="KAJ6224307.1"/>
    </source>
</evidence>
<evidence type="ECO:0000259" key="6">
    <source>
        <dbReference type="PROSITE" id="PS51037"/>
    </source>
</evidence>
<evidence type="ECO:0000256" key="1">
    <source>
        <dbReference type="ARBA" id="ARBA00023015"/>
    </source>
</evidence>
<keyword evidence="3 4" id="KW-0539">Nucleus</keyword>
<dbReference type="EMBL" id="JAPWDV010000001">
    <property type="protein sequence ID" value="KAJ6224307.1"/>
    <property type="molecule type" value="Genomic_DNA"/>
</dbReference>
<dbReference type="PANTHER" id="PTHR47573:SF1">
    <property type="entry name" value="PROTEIN AF-9 HOMOLOG"/>
    <property type="match status" value="1"/>
</dbReference>
<reference evidence="7" key="1">
    <citation type="submission" date="2022-12" db="EMBL/GenBank/DDBJ databases">
        <title>Genome assemblies of Blomia tropicalis.</title>
        <authorList>
            <person name="Cui Y."/>
        </authorList>
    </citation>
    <scope>NUCLEOTIDE SEQUENCE</scope>
    <source>
        <tissue evidence="7">Adult mites</tissue>
    </source>
</reference>
<name>A0A9Q0MH40_BLOTA</name>
<dbReference type="InterPro" id="IPR038704">
    <property type="entry name" value="YEAST_sf"/>
</dbReference>
<keyword evidence="1" id="KW-0805">Transcription regulation</keyword>
<dbReference type="Pfam" id="PF03366">
    <property type="entry name" value="YEATS"/>
    <property type="match status" value="1"/>
</dbReference>
<dbReference type="OrthoDB" id="16041at2759"/>
<sequence length="223" mass="26084">MSQVLANDISPVMKGKFLVKPIVYGNNARKLPLPIDKEGHTHRWCVYLKSYNNEDMSAYIKKVTFKLHETYPTPTRVCTEPPYKVTETGWGEFEVVIKIFLHDSSDSRPIVLTHLLKLFPPPPHTGEYWVSESYDELIYGEPTEEICQRWESARKLPPSVCEPIETDFEAKRVKTLESLIKAKNWVRADIEDYRKRIEQAKEEIVKYKDIIKKREKSEILNTN</sequence>
<keyword evidence="2" id="KW-0804">Transcription</keyword>
<comment type="caution">
    <text evidence="7">The sequence shown here is derived from an EMBL/GenBank/DDBJ whole genome shotgun (WGS) entry which is preliminary data.</text>
</comment>
<gene>
    <name evidence="7" type="ORF">RDWZM_002852</name>
</gene>
<dbReference type="AlphaFoldDB" id="A0A9Q0MH40"/>
<comment type="subcellular location">
    <subcellularLocation>
        <location evidence="4">Nucleus</location>
    </subcellularLocation>
</comment>
<dbReference type="OMA" id="DSDQHTH"/>
<dbReference type="GO" id="GO:0005634">
    <property type="term" value="C:nucleus"/>
    <property type="evidence" value="ECO:0007669"/>
    <property type="project" value="UniProtKB-SubCell"/>
</dbReference>